<comment type="caution">
    <text evidence="1">The sequence shown here is derived from an EMBL/GenBank/DDBJ whole genome shotgun (WGS) entry which is preliminary data.</text>
</comment>
<evidence type="ECO:0000313" key="2">
    <source>
        <dbReference type="Proteomes" id="UP001150941"/>
    </source>
</evidence>
<reference evidence="1" key="1">
    <citation type="submission" date="2022-11" db="EMBL/GenBank/DDBJ databases">
        <authorList>
            <person name="Petersen C."/>
        </authorList>
    </citation>
    <scope>NUCLEOTIDE SEQUENCE</scope>
    <source>
        <strain evidence="1">IBT 19713</strain>
    </source>
</reference>
<protein>
    <submittedName>
        <fullName evidence="1">Uncharacterized protein</fullName>
    </submittedName>
</protein>
<dbReference type="RefSeq" id="XP_058329737.1">
    <property type="nucleotide sequence ID" value="XM_058476847.1"/>
</dbReference>
<evidence type="ECO:0000313" key="1">
    <source>
        <dbReference type="EMBL" id="KAJ5226326.1"/>
    </source>
</evidence>
<dbReference type="AlphaFoldDB" id="A0A9W9TKP0"/>
<reference evidence="1" key="2">
    <citation type="journal article" date="2023" name="IMA Fungus">
        <title>Comparative genomic study of the Penicillium genus elucidates a diverse pangenome and 15 lateral gene transfer events.</title>
        <authorList>
            <person name="Petersen C."/>
            <person name="Sorensen T."/>
            <person name="Nielsen M.R."/>
            <person name="Sondergaard T.E."/>
            <person name="Sorensen J.L."/>
            <person name="Fitzpatrick D.A."/>
            <person name="Frisvad J.C."/>
            <person name="Nielsen K.L."/>
        </authorList>
    </citation>
    <scope>NUCLEOTIDE SEQUENCE</scope>
    <source>
        <strain evidence="1">IBT 19713</strain>
    </source>
</reference>
<dbReference type="Proteomes" id="UP001150941">
    <property type="component" value="Unassembled WGS sequence"/>
</dbReference>
<accession>A0A9W9TKP0</accession>
<proteinExistence type="predicted"/>
<organism evidence="1 2">
    <name type="scientific">Penicillium chermesinum</name>
    <dbReference type="NCBI Taxonomy" id="63820"/>
    <lineage>
        <taxon>Eukaryota</taxon>
        <taxon>Fungi</taxon>
        <taxon>Dikarya</taxon>
        <taxon>Ascomycota</taxon>
        <taxon>Pezizomycotina</taxon>
        <taxon>Eurotiomycetes</taxon>
        <taxon>Eurotiomycetidae</taxon>
        <taxon>Eurotiales</taxon>
        <taxon>Aspergillaceae</taxon>
        <taxon>Penicillium</taxon>
    </lineage>
</organism>
<sequence length="93" mass="10786">MIHPVVFCSRTRQRTLHINSIRWTDDNMDTHFHTKRPAAIPESVVSSVLRNQRLLGGRGFALRTVSHPEQGISDGLMYPMCVQFRFLRLRVPQ</sequence>
<name>A0A9W9TKP0_9EURO</name>
<dbReference type="GeneID" id="83204150"/>
<keyword evidence="2" id="KW-1185">Reference proteome</keyword>
<dbReference type="EMBL" id="JAPQKS010000005">
    <property type="protein sequence ID" value="KAJ5226326.1"/>
    <property type="molecule type" value="Genomic_DNA"/>
</dbReference>
<gene>
    <name evidence="1" type="ORF">N7468_007551</name>
</gene>